<name>A0A6J4V4F4_9BACT</name>
<feature type="non-terminal residue" evidence="2">
    <location>
        <position position="38"/>
    </location>
</feature>
<feature type="region of interest" description="Disordered" evidence="1">
    <location>
        <begin position="1"/>
        <end position="38"/>
    </location>
</feature>
<organism evidence="2">
    <name type="scientific">uncultured Thermomicrobiales bacterium</name>
    <dbReference type="NCBI Taxonomy" id="1645740"/>
    <lineage>
        <taxon>Bacteria</taxon>
        <taxon>Pseudomonadati</taxon>
        <taxon>Thermomicrobiota</taxon>
        <taxon>Thermomicrobia</taxon>
        <taxon>Thermomicrobiales</taxon>
        <taxon>environmental samples</taxon>
    </lineage>
</organism>
<gene>
    <name evidence="2" type="ORF">AVDCRST_MAG59-2913</name>
</gene>
<feature type="compositionally biased region" description="Basic residues" evidence="1">
    <location>
        <begin position="29"/>
        <end position="38"/>
    </location>
</feature>
<reference evidence="2" key="1">
    <citation type="submission" date="2020-02" db="EMBL/GenBank/DDBJ databases">
        <authorList>
            <person name="Meier V. D."/>
        </authorList>
    </citation>
    <scope>NUCLEOTIDE SEQUENCE</scope>
    <source>
        <strain evidence="2">AVDCRST_MAG59</strain>
    </source>
</reference>
<feature type="non-terminal residue" evidence="2">
    <location>
        <position position="1"/>
    </location>
</feature>
<evidence type="ECO:0000313" key="2">
    <source>
        <dbReference type="EMBL" id="CAA9565109.1"/>
    </source>
</evidence>
<protein>
    <submittedName>
        <fullName evidence="2">Uncharacterized protein</fullName>
    </submittedName>
</protein>
<sequence length="38" mass="3915">ATVSSAPPLRKPPDAKEGNLPGPTLLRLPRARGPRGGL</sequence>
<accession>A0A6J4V4F4</accession>
<dbReference type="AlphaFoldDB" id="A0A6J4V4F4"/>
<evidence type="ECO:0000256" key="1">
    <source>
        <dbReference type="SAM" id="MobiDB-lite"/>
    </source>
</evidence>
<dbReference type="EMBL" id="CADCWF010000195">
    <property type="protein sequence ID" value="CAA9565109.1"/>
    <property type="molecule type" value="Genomic_DNA"/>
</dbReference>
<proteinExistence type="predicted"/>